<keyword evidence="4" id="KW-1185">Reference proteome</keyword>
<keyword evidence="2" id="KW-1133">Transmembrane helix</keyword>
<dbReference type="KEGG" id="hra:EI982_09835"/>
<dbReference type="AlphaFoldDB" id="A0A6B9F430"/>
<evidence type="ECO:0000313" key="3">
    <source>
        <dbReference type="EMBL" id="QGX95068.1"/>
    </source>
</evidence>
<feature type="transmembrane region" description="Helical" evidence="2">
    <location>
        <begin position="607"/>
        <end position="625"/>
    </location>
</feature>
<dbReference type="Proteomes" id="UP000428325">
    <property type="component" value="Chromosome"/>
</dbReference>
<protein>
    <submittedName>
        <fullName evidence="3">Uncharacterized protein</fullName>
    </submittedName>
</protein>
<dbReference type="OrthoDB" id="232948at2157"/>
<reference evidence="3 4" key="1">
    <citation type="submission" date="2018-12" db="EMBL/GenBank/DDBJ databases">
        <title>Complete genome sequence of Haloplanus rallus MBLA0036.</title>
        <authorList>
            <person name="Nam Y.-d."/>
            <person name="Kang J."/>
            <person name="Chung W.-H."/>
            <person name="Park Y.S."/>
        </authorList>
    </citation>
    <scope>NUCLEOTIDE SEQUENCE [LARGE SCALE GENOMIC DNA]</scope>
    <source>
        <strain evidence="3 4">MBLA0036</strain>
    </source>
</reference>
<keyword evidence="2" id="KW-0472">Membrane</keyword>
<feature type="region of interest" description="Disordered" evidence="1">
    <location>
        <begin position="534"/>
        <end position="573"/>
    </location>
</feature>
<evidence type="ECO:0000313" key="4">
    <source>
        <dbReference type="Proteomes" id="UP000428325"/>
    </source>
</evidence>
<dbReference type="RefSeq" id="WP_157689524.1">
    <property type="nucleotide sequence ID" value="NZ_CP034345.1"/>
</dbReference>
<name>A0A6B9F430_9EURY</name>
<organism evidence="3 4">
    <name type="scientific">Haloplanus rallus</name>
    <dbReference type="NCBI Taxonomy" id="1816183"/>
    <lineage>
        <taxon>Archaea</taxon>
        <taxon>Methanobacteriati</taxon>
        <taxon>Methanobacteriota</taxon>
        <taxon>Stenosarchaea group</taxon>
        <taxon>Halobacteria</taxon>
        <taxon>Halobacteriales</taxon>
        <taxon>Haloferacaceae</taxon>
        <taxon>Haloplanus</taxon>
    </lineage>
</organism>
<accession>A0A6B9F430</accession>
<evidence type="ECO:0000256" key="1">
    <source>
        <dbReference type="SAM" id="MobiDB-lite"/>
    </source>
</evidence>
<evidence type="ECO:0000256" key="2">
    <source>
        <dbReference type="SAM" id="Phobius"/>
    </source>
</evidence>
<gene>
    <name evidence="3" type="ORF">EI982_09835</name>
</gene>
<dbReference type="GeneID" id="43369838"/>
<sequence length="628" mass="66390">MQRTVVVAVALALLTSAGVAALGGPVAAQTDGSPAVHVTADGSPLDLGEVHHTSSDPWLTVSATAPAGETVSLMEIRVDGETRHAFEPSTREVEENVVLDLRNGDHRISVVVRGGGVTTHSATVVRDDRAPSVTFASPLQGAPTGYETKTLDRLGTTTPVFVVDGDAVSTLTEVPDRTVSNSTLTVAGTIDDHSDIRAVRIDHAYEYAPVGGREDGGEDFTFDPVDHAPIHPSVEVPTGDVDGDGFPDRLDRHFLPSPGDSFNETLTLALGENYLRITVEDVLGNVAVYHVVVAVDDGTAPTVNVTRVRYRSPTRLHVEGTVSDAVQVHDVWIEDTILTLDEIEADVDADELDGMDVCAAADVLDFEGDDELCTVYPGGTVHVKDDDSLVVRHRMVFRRPTVPDADRKRIDFDTTVYHPPGADNVTIGANDTALNERLRSDALSTYLAPNVTISDRRTGYVEGRTVSVGGRITGGQPADASVETLDPDTERLVDVRPVEIGPDGRFATRLDGLEEETRVRVRVRDASGVEYLNSTTVTAPADEPAPPPDTNDGDDGDSEAARTGTPAAADDDGADGFRIPLLGVVVPLGPLGASVSVPVPFLGPFDLPLAPVGVLALLAGVGAVARRR</sequence>
<dbReference type="EMBL" id="CP034345">
    <property type="protein sequence ID" value="QGX95068.1"/>
    <property type="molecule type" value="Genomic_DNA"/>
</dbReference>
<keyword evidence="2" id="KW-0812">Transmembrane</keyword>
<proteinExistence type="predicted"/>